<sequence>MAVILSASTGKFEKGMGKAQKTTRTFAMKFRSFAKGVAIGFAVIAAAATAMATVVAVKLIAMTKAGFASADILAKTASKLGISTQALAAFRLAAAKAGVNVTTFDMALQRMTRRISEAAVGTGEAQGALKEMGINAKKLGALGLDKQFEAIVEAWAGISQKDKVRLAFKLFDSEGVALKNLLDAGSEALEDARERTKRFGTALSAIDTKKIEIANDAILDIREAMTGFGQQLALRVAPFVFAIAKWLGDAADISAVVEGIWKGLMHAAAFIAEVWQAIAVSIKATEVSARGLFAIAGLLGTTKFARATLGGVTNAEALDRFRAVGRAGEELDAIANRDFAAELAASLARMLTDFTARVAAKPDSDIPSFNLTKIAADIKSDVGVIRESVQRQATNTAALLRNVAIGSTRSMIGAVP</sequence>
<gene>
    <name evidence="1" type="ORF">LCGC14_0568910</name>
</gene>
<proteinExistence type="predicted"/>
<organism evidence="1">
    <name type="scientific">marine sediment metagenome</name>
    <dbReference type="NCBI Taxonomy" id="412755"/>
    <lineage>
        <taxon>unclassified sequences</taxon>
        <taxon>metagenomes</taxon>
        <taxon>ecological metagenomes</taxon>
    </lineage>
</organism>
<accession>A0A0F9RJV6</accession>
<name>A0A0F9RJV6_9ZZZZ</name>
<dbReference type="AlphaFoldDB" id="A0A0F9RJV6"/>
<protein>
    <submittedName>
        <fullName evidence="1">Uncharacterized protein</fullName>
    </submittedName>
</protein>
<evidence type="ECO:0000313" key="1">
    <source>
        <dbReference type="EMBL" id="KKN56805.1"/>
    </source>
</evidence>
<reference evidence="1" key="1">
    <citation type="journal article" date="2015" name="Nature">
        <title>Complex archaea that bridge the gap between prokaryotes and eukaryotes.</title>
        <authorList>
            <person name="Spang A."/>
            <person name="Saw J.H."/>
            <person name="Jorgensen S.L."/>
            <person name="Zaremba-Niedzwiedzka K."/>
            <person name="Martijn J."/>
            <person name="Lind A.E."/>
            <person name="van Eijk R."/>
            <person name="Schleper C."/>
            <person name="Guy L."/>
            <person name="Ettema T.J."/>
        </authorList>
    </citation>
    <scope>NUCLEOTIDE SEQUENCE</scope>
</reference>
<dbReference type="EMBL" id="LAZR01000831">
    <property type="protein sequence ID" value="KKN56805.1"/>
    <property type="molecule type" value="Genomic_DNA"/>
</dbReference>
<comment type="caution">
    <text evidence="1">The sequence shown here is derived from an EMBL/GenBank/DDBJ whole genome shotgun (WGS) entry which is preliminary data.</text>
</comment>